<dbReference type="CDD" id="cd00090">
    <property type="entry name" value="HTH_ARSR"/>
    <property type="match status" value="1"/>
</dbReference>
<comment type="caution">
    <text evidence="1">The sequence shown here is derived from an EMBL/GenBank/DDBJ whole genome shotgun (WGS) entry which is preliminary data.</text>
</comment>
<name>A0ABX2H4G3_9FIRM</name>
<evidence type="ECO:0000313" key="1">
    <source>
        <dbReference type="EMBL" id="NSG84994.1"/>
    </source>
</evidence>
<dbReference type="RefSeq" id="WP_118581465.1">
    <property type="nucleotide sequence ID" value="NZ_JAAINN010000010.1"/>
</dbReference>
<dbReference type="InterPro" id="IPR036388">
    <property type="entry name" value="WH-like_DNA-bd_sf"/>
</dbReference>
<protein>
    <submittedName>
        <fullName evidence="1">Rrf2 family transcriptional regulator</fullName>
    </submittedName>
</protein>
<reference evidence="1 2" key="1">
    <citation type="journal article" date="2020" name="Cell Host Microbe">
        <title>Functional and Genomic Variation between Human-Derived Isolates of Lachnospiraceae Reveals Inter- and Intra-Species Diversity.</title>
        <authorList>
            <person name="Sorbara M.T."/>
            <person name="Littmann E.R."/>
            <person name="Fontana E."/>
            <person name="Moody T.U."/>
            <person name="Kohout C.E."/>
            <person name="Gjonbalaj M."/>
            <person name="Eaton V."/>
            <person name="Seok R."/>
            <person name="Leiner I.M."/>
            <person name="Pamer E.G."/>
        </authorList>
    </citation>
    <scope>NUCLEOTIDE SEQUENCE [LARGE SCALE GENOMIC DNA]</scope>
    <source>
        <strain evidence="1 2">MSK.17.74</strain>
    </source>
</reference>
<dbReference type="InterPro" id="IPR000944">
    <property type="entry name" value="Tscrpt_reg_Rrf2"/>
</dbReference>
<accession>A0ABX2H4G3</accession>
<dbReference type="SUPFAM" id="SSF46785">
    <property type="entry name" value="Winged helix' DNA-binding domain"/>
    <property type="match status" value="1"/>
</dbReference>
<dbReference type="PROSITE" id="PS51197">
    <property type="entry name" value="HTH_RRF2_2"/>
    <property type="match status" value="1"/>
</dbReference>
<evidence type="ECO:0000313" key="2">
    <source>
        <dbReference type="Proteomes" id="UP001644719"/>
    </source>
</evidence>
<dbReference type="EMBL" id="JAAITS010000012">
    <property type="protein sequence ID" value="NSG84994.1"/>
    <property type="molecule type" value="Genomic_DNA"/>
</dbReference>
<dbReference type="PANTHER" id="PTHR33221">
    <property type="entry name" value="WINGED HELIX-TURN-HELIX TRANSCRIPTIONAL REGULATOR, RRF2 FAMILY"/>
    <property type="match status" value="1"/>
</dbReference>
<keyword evidence="2" id="KW-1185">Reference proteome</keyword>
<sequence length="137" mass="15574">MFITRECDYAARVLRALSGETRLSVNEICEKESITAPFAYKILKKLQKAGIVKGYRGVHGGYAMNKSLGELTLFDVYKAIDPDLFIIECMASGYECPTDGKGDHLPCYMHRELCEIQQGVWEMLKRKSLQEVLMPEM</sequence>
<dbReference type="Gene3D" id="1.10.10.10">
    <property type="entry name" value="Winged helix-like DNA-binding domain superfamily/Winged helix DNA-binding domain"/>
    <property type="match status" value="1"/>
</dbReference>
<dbReference type="Pfam" id="PF02082">
    <property type="entry name" value="Rrf2"/>
    <property type="match status" value="1"/>
</dbReference>
<dbReference type="InterPro" id="IPR036390">
    <property type="entry name" value="WH_DNA-bd_sf"/>
</dbReference>
<dbReference type="PANTHER" id="PTHR33221:SF2">
    <property type="entry name" value="TRANSCRIPTIONAL REGULATOR"/>
    <property type="match status" value="1"/>
</dbReference>
<gene>
    <name evidence="1" type="ORF">G5B17_06020</name>
</gene>
<dbReference type="GeneID" id="69514473"/>
<dbReference type="NCBIfam" id="TIGR00738">
    <property type="entry name" value="rrf2_super"/>
    <property type="match status" value="1"/>
</dbReference>
<dbReference type="Proteomes" id="UP001644719">
    <property type="component" value="Unassembled WGS sequence"/>
</dbReference>
<organism evidence="1 2">
    <name type="scientific">Blautia faecis</name>
    <dbReference type="NCBI Taxonomy" id="871665"/>
    <lineage>
        <taxon>Bacteria</taxon>
        <taxon>Bacillati</taxon>
        <taxon>Bacillota</taxon>
        <taxon>Clostridia</taxon>
        <taxon>Lachnospirales</taxon>
        <taxon>Lachnospiraceae</taxon>
        <taxon>Blautia</taxon>
    </lineage>
</organism>
<dbReference type="InterPro" id="IPR011991">
    <property type="entry name" value="ArsR-like_HTH"/>
</dbReference>
<proteinExistence type="predicted"/>